<name>A0ABX0DBG4_9MICC</name>
<dbReference type="RefSeq" id="WP_165182208.1">
    <property type="nucleotide sequence ID" value="NZ_JAAKZI010000017.1"/>
</dbReference>
<dbReference type="PROSITE" id="PS50005">
    <property type="entry name" value="TPR"/>
    <property type="match status" value="1"/>
</dbReference>
<evidence type="ECO:0000313" key="3">
    <source>
        <dbReference type="Proteomes" id="UP000479226"/>
    </source>
</evidence>
<keyword evidence="3" id="KW-1185">Reference proteome</keyword>
<dbReference type="InterPro" id="IPR019734">
    <property type="entry name" value="TPR_rpt"/>
</dbReference>
<dbReference type="Gene3D" id="1.25.40.10">
    <property type="entry name" value="Tetratricopeptide repeat domain"/>
    <property type="match status" value="1"/>
</dbReference>
<sequence length="352" mass="39201">MEKLSIKTPDDFIALMGHSLGFWPHESLVCILLDGRRIGASLRVNLPTPATDTTRYTEQLMHYITTDHQATGVVFGIFTHTPWAPGDPRPHQDMLDEFAGRLGAEGITVRDGWLVGETTFTNYLHMNTRHPVQHPLDGITASQLNAELVFRGSSIEPSPGFRIPVTATADLSQKVLRNCYRIEAMNPHDATEQARTLWARMLDGGADPTDDEAAELIAYLKFITVRDRLIADIPGIEDSMRDLLLGQTTQSPHWQRVDRATDVLFHLYMRADGPDTAPVLTSLGVIQWWEGHGSKAHQCFQKALEADPDYRLAQLTDHLVRDGILADWATSRNNAYQPPHTRGPEIGGLGMA</sequence>
<comment type="caution">
    <text evidence="2">The sequence shown here is derived from an EMBL/GenBank/DDBJ whole genome shotgun (WGS) entry which is preliminary data.</text>
</comment>
<dbReference type="InterPro" id="IPR025447">
    <property type="entry name" value="DUF4192"/>
</dbReference>
<reference evidence="2 3" key="1">
    <citation type="submission" date="2020-02" db="EMBL/GenBank/DDBJ databases">
        <title>Genome sequence of the type strain DSM 27180 of Arthrobacter silviterrae.</title>
        <authorList>
            <person name="Gao J."/>
            <person name="Sun J."/>
        </authorList>
    </citation>
    <scope>NUCLEOTIDE SEQUENCE [LARGE SCALE GENOMIC DNA]</scope>
    <source>
        <strain evidence="2 3">DSM 27180</strain>
    </source>
</reference>
<accession>A0ABX0DBG4</accession>
<organism evidence="2 3">
    <name type="scientific">Arthrobacter silviterrae</name>
    <dbReference type="NCBI Taxonomy" id="2026658"/>
    <lineage>
        <taxon>Bacteria</taxon>
        <taxon>Bacillati</taxon>
        <taxon>Actinomycetota</taxon>
        <taxon>Actinomycetes</taxon>
        <taxon>Micrococcales</taxon>
        <taxon>Micrococcaceae</taxon>
        <taxon>Arthrobacter</taxon>
    </lineage>
</organism>
<proteinExistence type="predicted"/>
<dbReference type="InterPro" id="IPR011990">
    <property type="entry name" value="TPR-like_helical_dom_sf"/>
</dbReference>
<protein>
    <submittedName>
        <fullName evidence="2">DUF4192 domain-containing protein</fullName>
    </submittedName>
</protein>
<dbReference type="Proteomes" id="UP000479226">
    <property type="component" value="Unassembled WGS sequence"/>
</dbReference>
<evidence type="ECO:0000313" key="2">
    <source>
        <dbReference type="EMBL" id="NGN83978.1"/>
    </source>
</evidence>
<evidence type="ECO:0000256" key="1">
    <source>
        <dbReference type="PROSITE-ProRule" id="PRU00339"/>
    </source>
</evidence>
<feature type="repeat" description="TPR" evidence="1">
    <location>
        <begin position="277"/>
        <end position="310"/>
    </location>
</feature>
<gene>
    <name evidence="2" type="ORF">G6N77_10965</name>
</gene>
<keyword evidence="1" id="KW-0802">TPR repeat</keyword>
<dbReference type="EMBL" id="JAAKZI010000017">
    <property type="protein sequence ID" value="NGN83978.1"/>
    <property type="molecule type" value="Genomic_DNA"/>
</dbReference>
<dbReference type="Pfam" id="PF13830">
    <property type="entry name" value="DUF4192"/>
    <property type="match status" value="1"/>
</dbReference>